<comment type="similarity">
    <text evidence="1">Belongs to the 'phage' integrase family.</text>
</comment>
<dbReference type="InterPro" id="IPR010998">
    <property type="entry name" value="Integrase_recombinase_N"/>
</dbReference>
<evidence type="ECO:0000259" key="5">
    <source>
        <dbReference type="PROSITE" id="PS51898"/>
    </source>
</evidence>
<keyword evidence="7" id="KW-1185">Reference proteome</keyword>
<sequence>MTFKEIEAALPRWKPWKLPDERGLYPQISPNGSKRWHLRYSFQGEKKKISFGPFPDVSLKSARAKRDEARALVADGVDPLQKRRDQKLEAQFAAEHTFASVAREFNAKRANDGDKTISDATRKKNEWLLSLVEPKIGRLPVREITAPMLLAALNDIQDSGRRETARRLRSLVGRVLNYAIATGRAGNNPAPALRGALTTPSVRHHPAVIEPKALGELLRAIDGHSGFPSTNAAMKLSAHLFQRPGEIRTMKWADVDFDAAIWTIPAGKTKMRREHRVPLSRQAISIIRSMKDVAAYSEYVFPSFNPKKPLSENAVTGALKRMGYGGIMTAHGFRTTASSLLNESNEFHPDAIERALAHQDSNAVRAVYNRTQYWDERVRMMQWWSDKIDSLKQMNAA</sequence>
<dbReference type="InterPro" id="IPR025166">
    <property type="entry name" value="Integrase_DNA_bind_dom"/>
</dbReference>
<dbReference type="InterPro" id="IPR002104">
    <property type="entry name" value="Integrase_catalytic"/>
</dbReference>
<dbReference type="SUPFAM" id="SSF56349">
    <property type="entry name" value="DNA breaking-rejoining enzymes"/>
    <property type="match status" value="1"/>
</dbReference>
<dbReference type="InterPro" id="IPR013762">
    <property type="entry name" value="Integrase-like_cat_sf"/>
</dbReference>
<evidence type="ECO:0000313" key="7">
    <source>
        <dbReference type="Proteomes" id="UP000663637"/>
    </source>
</evidence>
<organism evidence="6 7">
    <name type="scientific">Tsuneonella flava</name>
    <dbReference type="NCBI Taxonomy" id="2055955"/>
    <lineage>
        <taxon>Bacteria</taxon>
        <taxon>Pseudomonadati</taxon>
        <taxon>Pseudomonadota</taxon>
        <taxon>Alphaproteobacteria</taxon>
        <taxon>Sphingomonadales</taxon>
        <taxon>Erythrobacteraceae</taxon>
        <taxon>Tsuneonella</taxon>
    </lineage>
</organism>
<evidence type="ECO:0000256" key="2">
    <source>
        <dbReference type="ARBA" id="ARBA00022908"/>
    </source>
</evidence>
<name>A0ABX7KDT1_9SPHN</name>
<proteinExistence type="inferred from homology"/>
<dbReference type="InterPro" id="IPR053876">
    <property type="entry name" value="Phage_int_M"/>
</dbReference>
<protein>
    <submittedName>
        <fullName evidence="6">Tyrosine-type recombinase/integrase</fullName>
    </submittedName>
</protein>
<dbReference type="Pfam" id="PF00589">
    <property type="entry name" value="Phage_integrase"/>
    <property type="match status" value="1"/>
</dbReference>
<dbReference type="Gene3D" id="1.10.443.10">
    <property type="entry name" value="Intergrase catalytic core"/>
    <property type="match status" value="1"/>
</dbReference>
<dbReference type="CDD" id="cd00801">
    <property type="entry name" value="INT_P4_C"/>
    <property type="match status" value="1"/>
</dbReference>
<dbReference type="Pfam" id="PF22022">
    <property type="entry name" value="Phage_int_M"/>
    <property type="match status" value="1"/>
</dbReference>
<keyword evidence="4" id="KW-0233">DNA recombination</keyword>
<accession>A0ABX7KDT1</accession>
<evidence type="ECO:0000256" key="3">
    <source>
        <dbReference type="ARBA" id="ARBA00023125"/>
    </source>
</evidence>
<reference evidence="6 7" key="1">
    <citation type="submission" date="2020-09" db="EMBL/GenBank/DDBJ databases">
        <title>Complete genome sequence of altererythrobacter flavus SS-21NJ, isolated from Dongying oil sludge in Shandong province.</title>
        <authorList>
            <person name="Sun S."/>
            <person name="Zhang Z."/>
        </authorList>
    </citation>
    <scope>NUCLEOTIDE SEQUENCE [LARGE SCALE GENOMIC DNA]</scope>
    <source>
        <strain evidence="6 7">SS-21NJ</strain>
    </source>
</reference>
<gene>
    <name evidence="6" type="ORF">IDJ81_05140</name>
</gene>
<dbReference type="InterPro" id="IPR038488">
    <property type="entry name" value="Integrase_DNA-bd_sf"/>
</dbReference>
<dbReference type="PANTHER" id="PTHR30629">
    <property type="entry name" value="PROPHAGE INTEGRASE"/>
    <property type="match status" value="1"/>
</dbReference>
<evidence type="ECO:0000256" key="1">
    <source>
        <dbReference type="ARBA" id="ARBA00008857"/>
    </source>
</evidence>
<dbReference type="InterPro" id="IPR011010">
    <property type="entry name" value="DNA_brk_join_enz"/>
</dbReference>
<keyword evidence="3" id="KW-0238">DNA-binding</keyword>
<feature type="domain" description="Tyr recombinase" evidence="5">
    <location>
        <begin position="204"/>
        <end position="381"/>
    </location>
</feature>
<dbReference type="Gene3D" id="1.10.150.130">
    <property type="match status" value="1"/>
</dbReference>
<dbReference type="Proteomes" id="UP000663637">
    <property type="component" value="Chromosome"/>
</dbReference>
<dbReference type="Pfam" id="PF13356">
    <property type="entry name" value="Arm-DNA-bind_3"/>
    <property type="match status" value="1"/>
</dbReference>
<evidence type="ECO:0000313" key="6">
    <source>
        <dbReference type="EMBL" id="QSB46038.1"/>
    </source>
</evidence>
<dbReference type="Gene3D" id="3.30.160.390">
    <property type="entry name" value="Integrase, DNA-binding domain"/>
    <property type="match status" value="1"/>
</dbReference>
<dbReference type="PANTHER" id="PTHR30629:SF2">
    <property type="entry name" value="PROPHAGE INTEGRASE INTS-RELATED"/>
    <property type="match status" value="1"/>
</dbReference>
<keyword evidence="2" id="KW-0229">DNA integration</keyword>
<dbReference type="RefSeq" id="WP_205445515.1">
    <property type="nucleotide sequence ID" value="NZ_CP061510.1"/>
</dbReference>
<evidence type="ECO:0000256" key="4">
    <source>
        <dbReference type="ARBA" id="ARBA00023172"/>
    </source>
</evidence>
<dbReference type="InterPro" id="IPR050808">
    <property type="entry name" value="Phage_Integrase"/>
</dbReference>
<dbReference type="EMBL" id="CP061510">
    <property type="protein sequence ID" value="QSB46038.1"/>
    <property type="molecule type" value="Genomic_DNA"/>
</dbReference>
<dbReference type="PROSITE" id="PS51898">
    <property type="entry name" value="TYR_RECOMBINASE"/>
    <property type="match status" value="1"/>
</dbReference>